<feature type="compositionally biased region" description="Low complexity" evidence="2">
    <location>
        <begin position="59"/>
        <end position="82"/>
    </location>
</feature>
<sequence length="1195" mass="133499">MEKQSSSRPSSRSSRPSSSQSSSRRPQSAQRPRNTEDAEPLTESSQSAPPLPSNTQENADALGLAHDGASAADLLSSSVSAANEGPEQPSYQQSLFVDRGNVDGLMALYAGNVHSKHDDDVEQQMNKEGAGYREHGEEEDGDRPDATDNEEEAPLFEHDDPEDVDAFSARVRHLPARSRVYSTIESIKDSLRRRHGAAPIDYLSELDKDVEKSGIVLGTIPVEELDRIQAEKEEELRRQSEIVEANHRKDLNDIADLELLALKRLEEDARNRERAKLERERRRDLLHERRMRNLRKSFARAKRQLTVVLNRRQTQIQSTYGILRNAMVAYGTRSGQRSSVDWSKYKRGVEIKIELIRAVKDKVPAGHFVLLTSVYERLGGALLPWKASMFGKKKGEISSAQRLLSACPLHEQFNDACEACRGLVGSTVPIAHDGQFSSVEMRFAQSLYTVAPSKRFMKPYMTFVFELVLLKDEHFRQYNQVVAWAAFPLCDPRFDVVQGKYRVPMMRGGINSKVNSYAKIESELTTSIDNWFANLYFEVIHMPRVARKRKEYDYDREFTANLLGLSAKDREEADADDGEESASSASEGEDGDDGDDAESSLLGSSSVRGSRSGTASSRRQSTAGGRGFLASRRRTSAAASVVSTATSNTHSSDGQKGVEEETVEILHDVVPGLSFLQHGNKESEVQNFFDPESASINVYTRKAKLRKQQETHAQKLERYQFAINRVEGFRAFRESSLKIMYMARAVVADLGLTEWRTIEFWTTWLLIFMLFWARIYSHYFGEWLFLNASGISVYSYDLSAVTVYLSYDVLQLNVGYTVGILCCGYLFNCMLFVLLVGISLLSQSIAGSFFAFGSQFILVFGIEVFLDEILLLIVDAAIGNTSRGDAFMLYSYYSQSSNDNLGLLGVCLTVLLFLALMIFSGFLLYNYILRVHNNGLMHDVYVRLRGANHTFFVPHDMEVSLNELRWIVEKAEAWRGYRGERRKTVVFDYVTKDEGDSAFWERTTHLAVFTMDLRSGRKTVFRQFLRLPDGLVIEVFSSIETLGSEEYSILQRSLLRPAGDQQAGLEDFLEGHVASHGYRKGATANKPGAGSMSPSDVRSRVSEQGSKFKNWARVKSMIADPGLESDPRNVPVSPSRISQLQHEEGSASPQKPSFARSPAERRSFANSASVSAAGSFVVGGTPVHGAAPDGAGVGF</sequence>
<gene>
    <name evidence="4" type="ORF">ANDGO_04882</name>
</gene>
<feature type="compositionally biased region" description="Low complexity" evidence="2">
    <location>
        <begin position="599"/>
        <end position="619"/>
    </location>
</feature>
<feature type="compositionally biased region" description="Polar residues" evidence="2">
    <location>
        <begin position="1092"/>
        <end position="1104"/>
    </location>
</feature>
<organism evidence="4 5">
    <name type="scientific">Andalucia godoyi</name>
    <name type="common">Flagellate</name>
    <dbReference type="NCBI Taxonomy" id="505711"/>
    <lineage>
        <taxon>Eukaryota</taxon>
        <taxon>Discoba</taxon>
        <taxon>Jakobida</taxon>
        <taxon>Andalucina</taxon>
        <taxon>Andaluciidae</taxon>
        <taxon>Andalucia</taxon>
    </lineage>
</organism>
<evidence type="ECO:0000313" key="4">
    <source>
        <dbReference type="EMBL" id="KAF0852992.1"/>
    </source>
</evidence>
<feature type="compositionally biased region" description="Low complexity" evidence="2">
    <location>
        <begin position="1"/>
        <end position="32"/>
    </location>
</feature>
<feature type="region of interest" description="Disordered" evidence="2">
    <location>
        <begin position="1119"/>
        <end position="1195"/>
    </location>
</feature>
<feature type="coiled-coil region" evidence="1">
    <location>
        <begin position="222"/>
        <end position="283"/>
    </location>
</feature>
<reference evidence="4" key="1">
    <citation type="submission" date="2019-09" db="EMBL/GenBank/DDBJ databases">
        <title>The Mitochondrial Proteome of the Jakobid, Andalucia godoyi, a Protist With the Most Gene-Rich and Bacteria-Like Mitochondrial Genome.</title>
        <authorList>
            <person name="Gray M.W."/>
            <person name="Burger G."/>
            <person name="Derelle R."/>
            <person name="Klimes V."/>
            <person name="Leger M."/>
            <person name="Sarrasin M."/>
            <person name="Vlcek C."/>
            <person name="Roger A.J."/>
            <person name="Elias M."/>
            <person name="Lang B.F."/>
        </authorList>
    </citation>
    <scope>NUCLEOTIDE SEQUENCE</scope>
    <source>
        <strain evidence="4">And28</strain>
    </source>
</reference>
<proteinExistence type="predicted"/>
<name>A0A8K0F4L8_ANDGO</name>
<feature type="transmembrane region" description="Helical" evidence="3">
    <location>
        <begin position="813"/>
        <end position="838"/>
    </location>
</feature>
<protein>
    <submittedName>
        <fullName evidence="4">Conserved mitochondrial glyco_rpt_poly domain-containing protein</fullName>
    </submittedName>
</protein>
<feature type="transmembrane region" description="Helical" evidence="3">
    <location>
        <begin position="760"/>
        <end position="777"/>
    </location>
</feature>
<dbReference type="OrthoDB" id="347244at2759"/>
<keyword evidence="5" id="KW-1185">Reference proteome</keyword>
<dbReference type="PANTHER" id="PTHR33862">
    <property type="entry name" value="OROFACIAL CLEFT 1 CANDIDATE GENE 1 PROTEIN"/>
    <property type="match status" value="1"/>
</dbReference>
<feature type="region of interest" description="Disordered" evidence="2">
    <location>
        <begin position="1078"/>
        <end position="1104"/>
    </location>
</feature>
<keyword evidence="1" id="KW-0175">Coiled coil</keyword>
<feature type="region of interest" description="Disordered" evidence="2">
    <location>
        <begin position="1"/>
        <end position="96"/>
    </location>
</feature>
<dbReference type="PANTHER" id="PTHR33862:SF3">
    <property type="entry name" value="OROFACIAL CLEFT 1 CANDIDATE GENE 1 PROTEIN"/>
    <property type="match status" value="1"/>
</dbReference>
<evidence type="ECO:0000256" key="1">
    <source>
        <dbReference type="SAM" id="Coils"/>
    </source>
</evidence>
<dbReference type="Proteomes" id="UP000799049">
    <property type="component" value="Unassembled WGS sequence"/>
</dbReference>
<evidence type="ECO:0000313" key="5">
    <source>
        <dbReference type="Proteomes" id="UP000799049"/>
    </source>
</evidence>
<feature type="transmembrane region" description="Helical" evidence="3">
    <location>
        <begin position="784"/>
        <end position="807"/>
    </location>
</feature>
<feature type="compositionally biased region" description="Polar residues" evidence="2">
    <location>
        <begin position="42"/>
        <end position="58"/>
    </location>
</feature>
<keyword evidence="3" id="KW-1133">Transmembrane helix</keyword>
<feature type="transmembrane region" description="Helical" evidence="3">
    <location>
        <begin position="845"/>
        <end position="866"/>
    </location>
</feature>
<accession>A0A8K0F4L8</accession>
<dbReference type="InterPro" id="IPR031390">
    <property type="entry name" value="OFCC1"/>
</dbReference>
<feature type="region of interest" description="Disordered" evidence="2">
    <location>
        <begin position="639"/>
        <end position="658"/>
    </location>
</feature>
<keyword evidence="3" id="KW-0472">Membrane</keyword>
<feature type="transmembrane region" description="Helical" evidence="3">
    <location>
        <begin position="901"/>
        <end position="928"/>
    </location>
</feature>
<comment type="caution">
    <text evidence="4">The sequence shown here is derived from an EMBL/GenBank/DDBJ whole genome shotgun (WGS) entry which is preliminary data.</text>
</comment>
<dbReference type="AlphaFoldDB" id="A0A8K0F4L8"/>
<keyword evidence="3" id="KW-0812">Transmembrane</keyword>
<feature type="compositionally biased region" description="Low complexity" evidence="2">
    <location>
        <begin position="1164"/>
        <end position="1180"/>
    </location>
</feature>
<feature type="compositionally biased region" description="Acidic residues" evidence="2">
    <location>
        <begin position="587"/>
        <end position="598"/>
    </location>
</feature>
<evidence type="ECO:0000256" key="3">
    <source>
        <dbReference type="SAM" id="Phobius"/>
    </source>
</evidence>
<evidence type="ECO:0000256" key="2">
    <source>
        <dbReference type="SAM" id="MobiDB-lite"/>
    </source>
</evidence>
<dbReference type="EMBL" id="VRVR01000006">
    <property type="protein sequence ID" value="KAF0852992.1"/>
    <property type="molecule type" value="Genomic_DNA"/>
</dbReference>
<feature type="region of interest" description="Disordered" evidence="2">
    <location>
        <begin position="568"/>
        <end position="634"/>
    </location>
</feature>